<dbReference type="AlphaFoldDB" id="A0A2P2MWI7"/>
<keyword evidence="1" id="KW-1133">Transmembrane helix</keyword>
<reference evidence="2" key="1">
    <citation type="submission" date="2018-02" db="EMBL/GenBank/DDBJ databases">
        <title>Rhizophora mucronata_Transcriptome.</title>
        <authorList>
            <person name="Meera S.P."/>
            <person name="Sreeshan A."/>
            <person name="Augustine A."/>
        </authorList>
    </citation>
    <scope>NUCLEOTIDE SEQUENCE</scope>
    <source>
        <tissue evidence="2">Leaf</tissue>
    </source>
</reference>
<evidence type="ECO:0000313" key="2">
    <source>
        <dbReference type="EMBL" id="MBX34577.1"/>
    </source>
</evidence>
<proteinExistence type="predicted"/>
<keyword evidence="1" id="KW-0812">Transmembrane</keyword>
<keyword evidence="1" id="KW-0472">Membrane</keyword>
<sequence length="43" mass="4873">MSVSVIRCNLNFGSLISLIRCCVLVSSIQDALVFRFLFSIFFI</sequence>
<organism evidence="2">
    <name type="scientific">Rhizophora mucronata</name>
    <name type="common">Asiatic mangrove</name>
    <dbReference type="NCBI Taxonomy" id="61149"/>
    <lineage>
        <taxon>Eukaryota</taxon>
        <taxon>Viridiplantae</taxon>
        <taxon>Streptophyta</taxon>
        <taxon>Embryophyta</taxon>
        <taxon>Tracheophyta</taxon>
        <taxon>Spermatophyta</taxon>
        <taxon>Magnoliopsida</taxon>
        <taxon>eudicotyledons</taxon>
        <taxon>Gunneridae</taxon>
        <taxon>Pentapetalae</taxon>
        <taxon>rosids</taxon>
        <taxon>fabids</taxon>
        <taxon>Malpighiales</taxon>
        <taxon>Rhizophoraceae</taxon>
        <taxon>Rhizophora</taxon>
    </lineage>
</organism>
<dbReference type="EMBL" id="GGEC01054093">
    <property type="protein sequence ID" value="MBX34577.1"/>
    <property type="molecule type" value="Transcribed_RNA"/>
</dbReference>
<protein>
    <submittedName>
        <fullName evidence="2">Uncharacterized protein</fullName>
    </submittedName>
</protein>
<accession>A0A2P2MWI7</accession>
<name>A0A2P2MWI7_RHIMU</name>
<evidence type="ECO:0000256" key="1">
    <source>
        <dbReference type="SAM" id="Phobius"/>
    </source>
</evidence>
<feature type="transmembrane region" description="Helical" evidence="1">
    <location>
        <begin position="12"/>
        <end position="38"/>
    </location>
</feature>